<proteinExistence type="predicted"/>
<gene>
    <name evidence="1" type="ORF">Taro_014997</name>
</gene>
<dbReference type="OrthoDB" id="1922499at2759"/>
<organism evidence="1 2">
    <name type="scientific">Colocasia esculenta</name>
    <name type="common">Wild taro</name>
    <name type="synonym">Arum esculentum</name>
    <dbReference type="NCBI Taxonomy" id="4460"/>
    <lineage>
        <taxon>Eukaryota</taxon>
        <taxon>Viridiplantae</taxon>
        <taxon>Streptophyta</taxon>
        <taxon>Embryophyta</taxon>
        <taxon>Tracheophyta</taxon>
        <taxon>Spermatophyta</taxon>
        <taxon>Magnoliopsida</taxon>
        <taxon>Liliopsida</taxon>
        <taxon>Araceae</taxon>
        <taxon>Aroideae</taxon>
        <taxon>Colocasieae</taxon>
        <taxon>Colocasia</taxon>
    </lineage>
</organism>
<reference evidence="1" key="1">
    <citation type="submission" date="2017-07" db="EMBL/GenBank/DDBJ databases">
        <title>Taro Niue Genome Assembly and Annotation.</title>
        <authorList>
            <person name="Atibalentja N."/>
            <person name="Keating K."/>
            <person name="Fields C.J."/>
        </authorList>
    </citation>
    <scope>NUCLEOTIDE SEQUENCE</scope>
    <source>
        <strain evidence="1">Niue_2</strain>
        <tissue evidence="1">Leaf</tissue>
    </source>
</reference>
<accession>A0A843UNL5</accession>
<dbReference type="EMBL" id="NMUH01000637">
    <property type="protein sequence ID" value="MQL82523.1"/>
    <property type="molecule type" value="Genomic_DNA"/>
</dbReference>
<dbReference type="Proteomes" id="UP000652761">
    <property type="component" value="Unassembled WGS sequence"/>
</dbReference>
<dbReference type="AlphaFoldDB" id="A0A843UNL5"/>
<keyword evidence="2" id="KW-1185">Reference proteome</keyword>
<comment type="caution">
    <text evidence="1">The sequence shown here is derived from an EMBL/GenBank/DDBJ whole genome shotgun (WGS) entry which is preliminary data.</text>
</comment>
<evidence type="ECO:0000313" key="2">
    <source>
        <dbReference type="Proteomes" id="UP000652761"/>
    </source>
</evidence>
<evidence type="ECO:0000313" key="1">
    <source>
        <dbReference type="EMBL" id="MQL82523.1"/>
    </source>
</evidence>
<name>A0A843UNL5_COLES</name>
<sequence>MFRNKILVRARPPFSSSSSPFLLLQLRLDLLPSPSSPMSTISDPGSSADSCLFVKIEALCWKLSRAWGVACMCFPQSPDINVVYQRPQSESVDHVVRAIAKELPIDKVGPEEELAPSSLVVKAHECALRCAFLDRSWRCLGNSLFVDSDFSCNDERSHDWEKYSLFGKIFVSLKIFGPSRFPSAFVLQGSSLAPAPQTSRIMKAVSALDSFVKIIEGWNLFGQGLLIVQVASSFTIGSELFTWTKAADAVKICVSRNPIHSATNETISTEMSAFTDLISANGKQVCKTHLLSSSPGKTTGNSKSIKILS</sequence>
<protein>
    <submittedName>
        <fullName evidence="1">Uncharacterized protein</fullName>
    </submittedName>
</protein>